<dbReference type="RefSeq" id="WP_338103211.1">
    <property type="nucleotide sequence ID" value="NZ_CP131060.1"/>
</dbReference>
<dbReference type="Proteomes" id="UP001303587">
    <property type="component" value="Chromosome"/>
</dbReference>
<sequence>MANKNIGTKIKSIRESKKMTREELADRSNLDLMQITAIEENTNIPSLAPLIKIARVLGVRLGTFLDDSDDLGPAVTRKNKANETIHTSDTSTEKHAKSHNNFFALAPQKTGRTMEPFIVEINPANESELMVSAHEGEEFIYVLGGIVKIVYGQTTYILEEGDSIYYDSIVDHLVCAADENGAKILAVVYAPM</sequence>
<dbReference type="InterPro" id="IPR011051">
    <property type="entry name" value="RmlC_Cupin_sf"/>
</dbReference>
<evidence type="ECO:0000313" key="3">
    <source>
        <dbReference type="EMBL" id="WNY25174.1"/>
    </source>
</evidence>
<dbReference type="PANTHER" id="PTHR46797">
    <property type="entry name" value="HTH-TYPE TRANSCRIPTIONAL REGULATOR"/>
    <property type="match status" value="1"/>
</dbReference>
<dbReference type="PANTHER" id="PTHR46797:SF19">
    <property type="entry name" value="BLL2473 PROTEIN"/>
    <property type="match status" value="1"/>
</dbReference>
<dbReference type="InterPro" id="IPR050807">
    <property type="entry name" value="TransReg_Diox_bact_type"/>
</dbReference>
<dbReference type="GeneID" id="89229827"/>
<name>A0AA96ZU29_9EURY</name>
<organism evidence="3 4">
    <name type="scientific">Methanolapillus millepedarum</name>
    <dbReference type="NCBI Taxonomy" id="3028296"/>
    <lineage>
        <taxon>Archaea</taxon>
        <taxon>Methanobacteriati</taxon>
        <taxon>Methanobacteriota</taxon>
        <taxon>Stenosarchaea group</taxon>
        <taxon>Methanomicrobia</taxon>
        <taxon>Methanosarcinales</taxon>
        <taxon>Methanosarcinaceae</taxon>
        <taxon>Methanolapillus</taxon>
    </lineage>
</organism>
<dbReference type="AlphaFoldDB" id="A0AA96ZU29"/>
<dbReference type="InterPro" id="IPR014710">
    <property type="entry name" value="RmlC-like_jellyroll"/>
</dbReference>
<dbReference type="InterPro" id="IPR013096">
    <property type="entry name" value="Cupin_2"/>
</dbReference>
<dbReference type="CDD" id="cd02209">
    <property type="entry name" value="cupin_XRE_C"/>
    <property type="match status" value="1"/>
</dbReference>
<dbReference type="GO" id="GO:0005829">
    <property type="term" value="C:cytosol"/>
    <property type="evidence" value="ECO:0007669"/>
    <property type="project" value="TreeGrafter"/>
</dbReference>
<dbReference type="InterPro" id="IPR010982">
    <property type="entry name" value="Lambda_DNA-bd_dom_sf"/>
</dbReference>
<keyword evidence="4" id="KW-1185">Reference proteome</keyword>
<dbReference type="Pfam" id="PF07883">
    <property type="entry name" value="Cupin_2"/>
    <property type="match status" value="1"/>
</dbReference>
<dbReference type="Pfam" id="PF01381">
    <property type="entry name" value="HTH_3"/>
    <property type="match status" value="1"/>
</dbReference>
<dbReference type="SUPFAM" id="SSF51182">
    <property type="entry name" value="RmlC-like cupins"/>
    <property type="match status" value="1"/>
</dbReference>
<accession>A0AA96ZU29</accession>
<dbReference type="GO" id="GO:0003677">
    <property type="term" value="F:DNA binding"/>
    <property type="evidence" value="ECO:0007669"/>
    <property type="project" value="UniProtKB-KW"/>
</dbReference>
<evidence type="ECO:0000313" key="4">
    <source>
        <dbReference type="Proteomes" id="UP001303587"/>
    </source>
</evidence>
<proteinExistence type="predicted"/>
<dbReference type="Gene3D" id="1.10.260.40">
    <property type="entry name" value="lambda repressor-like DNA-binding domains"/>
    <property type="match status" value="1"/>
</dbReference>
<dbReference type="CDD" id="cd00093">
    <property type="entry name" value="HTH_XRE"/>
    <property type="match status" value="1"/>
</dbReference>
<keyword evidence="1" id="KW-0238">DNA-binding</keyword>
<dbReference type="SUPFAM" id="SSF47413">
    <property type="entry name" value="lambda repressor-like DNA-binding domains"/>
    <property type="match status" value="1"/>
</dbReference>
<evidence type="ECO:0000259" key="2">
    <source>
        <dbReference type="PROSITE" id="PS50943"/>
    </source>
</evidence>
<feature type="domain" description="HTH cro/C1-type" evidence="2">
    <location>
        <begin position="10"/>
        <end position="64"/>
    </location>
</feature>
<dbReference type="GO" id="GO:0003700">
    <property type="term" value="F:DNA-binding transcription factor activity"/>
    <property type="evidence" value="ECO:0007669"/>
    <property type="project" value="TreeGrafter"/>
</dbReference>
<dbReference type="InterPro" id="IPR001387">
    <property type="entry name" value="Cro/C1-type_HTH"/>
</dbReference>
<evidence type="ECO:0000256" key="1">
    <source>
        <dbReference type="ARBA" id="ARBA00023125"/>
    </source>
</evidence>
<dbReference type="Gene3D" id="2.60.120.10">
    <property type="entry name" value="Jelly Rolls"/>
    <property type="match status" value="1"/>
</dbReference>
<reference evidence="3 4" key="1">
    <citation type="submission" date="2023-07" db="EMBL/GenBank/DDBJ databases">
        <title>Closed genoem sequence of Methanosarcinaceae archaeon Ac7.</title>
        <authorList>
            <person name="Poehlein A."/>
            <person name="Protasov E."/>
            <person name="Platt K."/>
            <person name="Reeh H."/>
            <person name="Daniel R."/>
            <person name="Brune A."/>
        </authorList>
    </citation>
    <scope>NUCLEOTIDE SEQUENCE [LARGE SCALE GENOMIC DNA]</scope>
    <source>
        <strain evidence="3 4">Ac7</strain>
    </source>
</reference>
<gene>
    <name evidence="3" type="ORF">MsAc7_07160</name>
</gene>
<dbReference type="SMART" id="SM00530">
    <property type="entry name" value="HTH_XRE"/>
    <property type="match status" value="1"/>
</dbReference>
<dbReference type="EMBL" id="CP131060">
    <property type="protein sequence ID" value="WNY25174.1"/>
    <property type="molecule type" value="Genomic_DNA"/>
</dbReference>
<protein>
    <recommendedName>
        <fullName evidence="2">HTH cro/C1-type domain-containing protein</fullName>
    </recommendedName>
</protein>
<dbReference type="PROSITE" id="PS50943">
    <property type="entry name" value="HTH_CROC1"/>
    <property type="match status" value="1"/>
</dbReference>